<evidence type="ECO:0000313" key="1">
    <source>
        <dbReference type="Proteomes" id="UP000248482"/>
    </source>
</evidence>
<dbReference type="GeneID" id="111148452"/>
<reference evidence="2" key="1">
    <citation type="submission" date="2025-08" db="UniProtKB">
        <authorList>
            <consortium name="RefSeq"/>
        </authorList>
    </citation>
    <scope>IDENTIFICATION</scope>
    <source>
        <tissue evidence="2">Blood</tissue>
    </source>
</reference>
<name>A0A2Y9JJD1_ENHLU</name>
<dbReference type="RefSeq" id="XP_022360711.1">
    <property type="nucleotide sequence ID" value="XM_022505003.1"/>
</dbReference>
<organism evidence="1 2">
    <name type="scientific">Enhydra lutris kenyoni</name>
    <name type="common">northern sea otter</name>
    <dbReference type="NCBI Taxonomy" id="391180"/>
    <lineage>
        <taxon>Eukaryota</taxon>
        <taxon>Metazoa</taxon>
        <taxon>Chordata</taxon>
        <taxon>Craniata</taxon>
        <taxon>Vertebrata</taxon>
        <taxon>Euteleostomi</taxon>
        <taxon>Mammalia</taxon>
        <taxon>Eutheria</taxon>
        <taxon>Laurasiatheria</taxon>
        <taxon>Carnivora</taxon>
        <taxon>Caniformia</taxon>
        <taxon>Musteloidea</taxon>
        <taxon>Mustelidae</taxon>
        <taxon>Lutrinae</taxon>
        <taxon>Enhydra</taxon>
    </lineage>
</organism>
<protein>
    <submittedName>
        <fullName evidence="2">Uncharacterized protein LOC111148452</fullName>
    </submittedName>
</protein>
<dbReference type="AlphaFoldDB" id="A0A2Y9JJD1"/>
<accession>A0A2Y9JJD1</accession>
<dbReference type="KEGG" id="elk:111148452"/>
<proteinExistence type="predicted"/>
<gene>
    <name evidence="2" type="primary">LOC111148452</name>
</gene>
<evidence type="ECO:0000313" key="2">
    <source>
        <dbReference type="RefSeq" id="XP_022360711.1"/>
    </source>
</evidence>
<sequence length="130" mass="14480">MTHSTCSLWSWRSEQSRAKSPQGNRSFEFRKATFARRRQLYLQIAASVAPLGETSLHQAVRTSYPLTLPSHHPNLMLSGTFLSVLCAFRVYCLSLECPLQGAVVDVLGRSMGFPAPRTRPGRDAVDLLLC</sequence>
<dbReference type="Proteomes" id="UP000248482">
    <property type="component" value="Unplaced"/>
</dbReference>
<keyword evidence="1" id="KW-1185">Reference proteome</keyword>